<keyword evidence="7 17" id="KW-0812">Transmembrane</keyword>
<dbReference type="Gene3D" id="3.30.40.10">
    <property type="entry name" value="Zinc/RING finger domain, C3HC4 (zinc finger)"/>
    <property type="match status" value="1"/>
</dbReference>
<dbReference type="PROSITE" id="PS50089">
    <property type="entry name" value="ZF_RING_2"/>
    <property type="match status" value="1"/>
</dbReference>
<dbReference type="GO" id="GO:0005789">
    <property type="term" value="C:endoplasmic reticulum membrane"/>
    <property type="evidence" value="ECO:0007669"/>
    <property type="project" value="UniProtKB-SubCell"/>
</dbReference>
<dbReference type="GO" id="GO:0043161">
    <property type="term" value="P:proteasome-mediated ubiquitin-dependent protein catabolic process"/>
    <property type="evidence" value="ECO:0007669"/>
    <property type="project" value="TreeGrafter"/>
</dbReference>
<evidence type="ECO:0000256" key="6">
    <source>
        <dbReference type="ARBA" id="ARBA00022679"/>
    </source>
</evidence>
<dbReference type="SUPFAM" id="SSF57850">
    <property type="entry name" value="RING/U-box"/>
    <property type="match status" value="1"/>
</dbReference>
<keyword evidence="8" id="KW-0479">Metal-binding</keyword>
<dbReference type="eggNOG" id="KOG0802">
    <property type="taxonomic scope" value="Eukaryota"/>
</dbReference>
<dbReference type="InParanoid" id="W4K4E5"/>
<dbReference type="GO" id="GO:0036503">
    <property type="term" value="P:ERAD pathway"/>
    <property type="evidence" value="ECO:0007669"/>
    <property type="project" value="TreeGrafter"/>
</dbReference>
<dbReference type="HOGENOM" id="CLU_009169_0_0_1"/>
<evidence type="ECO:0000313" key="19">
    <source>
        <dbReference type="EMBL" id="ETW80708.1"/>
    </source>
</evidence>
<evidence type="ECO:0000256" key="10">
    <source>
        <dbReference type="ARBA" id="ARBA00022786"/>
    </source>
</evidence>
<dbReference type="PANTHER" id="PTHR22763">
    <property type="entry name" value="RING ZINC FINGER PROTEIN"/>
    <property type="match status" value="1"/>
</dbReference>
<feature type="region of interest" description="Disordered" evidence="16">
    <location>
        <begin position="335"/>
        <end position="356"/>
    </location>
</feature>
<keyword evidence="13 17" id="KW-1133">Transmembrane helix</keyword>
<dbReference type="FunCoup" id="W4K4E5">
    <property type="interactions" value="509"/>
</dbReference>
<dbReference type="EMBL" id="KI925459">
    <property type="protein sequence ID" value="ETW80708.1"/>
    <property type="molecule type" value="Genomic_DNA"/>
</dbReference>
<evidence type="ECO:0000256" key="5">
    <source>
        <dbReference type="ARBA" id="ARBA00012483"/>
    </source>
</evidence>
<dbReference type="GO" id="GO:0061630">
    <property type="term" value="F:ubiquitin protein ligase activity"/>
    <property type="evidence" value="ECO:0007669"/>
    <property type="project" value="UniProtKB-EC"/>
</dbReference>
<evidence type="ECO:0000256" key="4">
    <source>
        <dbReference type="ARBA" id="ARBA00010089"/>
    </source>
</evidence>
<evidence type="ECO:0000256" key="11">
    <source>
        <dbReference type="ARBA" id="ARBA00022824"/>
    </source>
</evidence>
<gene>
    <name evidence="19" type="ORF">HETIRDRAFT_321057</name>
</gene>
<dbReference type="InterPro" id="IPR001841">
    <property type="entry name" value="Znf_RING"/>
</dbReference>
<evidence type="ECO:0000256" key="14">
    <source>
        <dbReference type="ARBA" id="ARBA00023136"/>
    </source>
</evidence>
<dbReference type="KEGG" id="hir:HETIRDRAFT_321057"/>
<dbReference type="InterPro" id="IPR057992">
    <property type="entry name" value="TPR_SYVN1_N"/>
</dbReference>
<dbReference type="PANTHER" id="PTHR22763:SF184">
    <property type="entry name" value="E3 UBIQUITIN-PROTEIN LIGASE SYNOVIOLIN"/>
    <property type="match status" value="1"/>
</dbReference>
<dbReference type="RefSeq" id="XP_009547424.1">
    <property type="nucleotide sequence ID" value="XM_009549129.1"/>
</dbReference>
<evidence type="ECO:0000256" key="16">
    <source>
        <dbReference type="SAM" id="MobiDB-lite"/>
    </source>
</evidence>
<name>W4K4E5_HETIT</name>
<dbReference type="Pfam" id="PF12678">
    <property type="entry name" value="zf-rbx1"/>
    <property type="match status" value="1"/>
</dbReference>
<dbReference type="CDD" id="cd16479">
    <property type="entry name" value="RING-H2_synoviolin"/>
    <property type="match status" value="1"/>
</dbReference>
<keyword evidence="11" id="KW-0256">Endoplasmic reticulum</keyword>
<dbReference type="EC" id="2.3.2.27" evidence="5"/>
<dbReference type="OrthoDB" id="7759664at2759"/>
<feature type="compositionally biased region" description="Basic and acidic residues" evidence="16">
    <location>
        <begin position="335"/>
        <end position="350"/>
    </location>
</feature>
<dbReference type="GO" id="GO:0008270">
    <property type="term" value="F:zinc ion binding"/>
    <property type="evidence" value="ECO:0007669"/>
    <property type="project" value="UniProtKB-KW"/>
</dbReference>
<feature type="domain" description="RING-type" evidence="18">
    <location>
        <begin position="321"/>
        <end position="382"/>
    </location>
</feature>
<dbReference type="UniPathway" id="UPA00143"/>
<evidence type="ECO:0000256" key="15">
    <source>
        <dbReference type="PROSITE-ProRule" id="PRU00175"/>
    </source>
</evidence>
<evidence type="ECO:0000259" key="18">
    <source>
        <dbReference type="PROSITE" id="PS50089"/>
    </source>
</evidence>
<feature type="transmembrane region" description="Helical" evidence="17">
    <location>
        <begin position="23"/>
        <end position="42"/>
    </location>
</feature>
<evidence type="ECO:0000313" key="20">
    <source>
        <dbReference type="Proteomes" id="UP000030671"/>
    </source>
</evidence>
<dbReference type="GeneID" id="20670714"/>
<evidence type="ECO:0000256" key="8">
    <source>
        <dbReference type="ARBA" id="ARBA00022723"/>
    </source>
</evidence>
<sequence length="384" mass="44616">MSMMDILRPRLQSLAGTLVSHRVLLYTLSSTVAISVVIANALQIHSNFYSVTVYLSKSSRSILVLANFSLLVALVIGRIVQQIFFGSLRPLEVERLYDRMWFFVTESLLAFTIFRDEFDIPFAIMFGFLLFVKSFHWLMADRVEWMDQMPYPGPPALFHVRINSLFVLLWITNFVMLGFAVESILANGVGAMVLFASEYAILMASALNAMAKYALSIWEFRRAAYRGGENAPPWENKSMWVFYVDLMTDFLKLTTYLTFFTFILTFYGMPLNVVRDIYVTARSFITRLRTLIRYHNATRNMDERYPNATEAEMVEMSDRTCIICREEMIVRDTLRDDEHRDHPDTSDTPRDGPNITPKKLPCGHIFHFHCLRSWLERQQSCPTW</sequence>
<proteinExistence type="inferred from homology"/>
<feature type="transmembrane region" description="Helical" evidence="17">
    <location>
        <begin position="96"/>
        <end position="114"/>
    </location>
</feature>
<evidence type="ECO:0000256" key="12">
    <source>
        <dbReference type="ARBA" id="ARBA00022833"/>
    </source>
</evidence>
<keyword evidence="20" id="KW-1185">Reference proteome</keyword>
<keyword evidence="6" id="KW-0808">Transferase</keyword>
<keyword evidence="10" id="KW-0833">Ubl conjugation pathway</keyword>
<evidence type="ECO:0000256" key="9">
    <source>
        <dbReference type="ARBA" id="ARBA00022771"/>
    </source>
</evidence>
<comment type="subcellular location">
    <subcellularLocation>
        <location evidence="2">Endoplasmic reticulum membrane</location>
        <topology evidence="2">Multi-pass membrane protein</topology>
    </subcellularLocation>
</comment>
<feature type="transmembrane region" description="Helical" evidence="17">
    <location>
        <begin position="193"/>
        <end position="215"/>
    </location>
</feature>
<feature type="transmembrane region" description="Helical" evidence="17">
    <location>
        <begin position="62"/>
        <end position="84"/>
    </location>
</feature>
<reference evidence="19 20" key="1">
    <citation type="journal article" date="2012" name="New Phytol.">
        <title>Insight into trade-off between wood decay and parasitism from the genome of a fungal forest pathogen.</title>
        <authorList>
            <person name="Olson A."/>
            <person name="Aerts A."/>
            <person name="Asiegbu F."/>
            <person name="Belbahri L."/>
            <person name="Bouzid O."/>
            <person name="Broberg A."/>
            <person name="Canback B."/>
            <person name="Coutinho P.M."/>
            <person name="Cullen D."/>
            <person name="Dalman K."/>
            <person name="Deflorio G."/>
            <person name="van Diepen L.T."/>
            <person name="Dunand C."/>
            <person name="Duplessis S."/>
            <person name="Durling M."/>
            <person name="Gonthier P."/>
            <person name="Grimwood J."/>
            <person name="Fossdal C.G."/>
            <person name="Hansson D."/>
            <person name="Henrissat B."/>
            <person name="Hietala A."/>
            <person name="Himmelstrand K."/>
            <person name="Hoffmeister D."/>
            <person name="Hogberg N."/>
            <person name="James T.Y."/>
            <person name="Karlsson M."/>
            <person name="Kohler A."/>
            <person name="Kues U."/>
            <person name="Lee Y.H."/>
            <person name="Lin Y.C."/>
            <person name="Lind M."/>
            <person name="Lindquist E."/>
            <person name="Lombard V."/>
            <person name="Lucas S."/>
            <person name="Lunden K."/>
            <person name="Morin E."/>
            <person name="Murat C."/>
            <person name="Park J."/>
            <person name="Raffaello T."/>
            <person name="Rouze P."/>
            <person name="Salamov A."/>
            <person name="Schmutz J."/>
            <person name="Solheim H."/>
            <person name="Stahlberg J."/>
            <person name="Velez H."/>
            <person name="de Vries R.P."/>
            <person name="Wiebenga A."/>
            <person name="Woodward S."/>
            <person name="Yakovlev I."/>
            <person name="Garbelotto M."/>
            <person name="Martin F."/>
            <person name="Grigoriev I.V."/>
            <person name="Stenlid J."/>
        </authorList>
    </citation>
    <scope>NUCLEOTIDE SEQUENCE [LARGE SCALE GENOMIC DNA]</scope>
    <source>
        <strain evidence="19 20">TC 32-1</strain>
    </source>
</reference>
<evidence type="ECO:0000256" key="7">
    <source>
        <dbReference type="ARBA" id="ARBA00022692"/>
    </source>
</evidence>
<dbReference type="InterPro" id="IPR050731">
    <property type="entry name" value="HRD1_E3_ubiq-ligases"/>
</dbReference>
<accession>W4K4E5</accession>
<feature type="transmembrane region" description="Helical" evidence="17">
    <location>
        <begin position="120"/>
        <end position="139"/>
    </location>
</feature>
<evidence type="ECO:0000256" key="3">
    <source>
        <dbReference type="ARBA" id="ARBA00004906"/>
    </source>
</evidence>
<dbReference type="STRING" id="747525.W4K4E5"/>
<keyword evidence="14 17" id="KW-0472">Membrane</keyword>
<dbReference type="GO" id="GO:0016567">
    <property type="term" value="P:protein ubiquitination"/>
    <property type="evidence" value="ECO:0007669"/>
    <property type="project" value="UniProtKB-UniPathway"/>
</dbReference>
<dbReference type="SMART" id="SM00184">
    <property type="entry name" value="RING"/>
    <property type="match status" value="1"/>
</dbReference>
<evidence type="ECO:0000256" key="2">
    <source>
        <dbReference type="ARBA" id="ARBA00004477"/>
    </source>
</evidence>
<comment type="catalytic activity">
    <reaction evidence="1">
        <text>S-ubiquitinyl-[E2 ubiquitin-conjugating enzyme]-L-cysteine + [acceptor protein]-L-lysine = [E2 ubiquitin-conjugating enzyme]-L-cysteine + N(6)-ubiquitinyl-[acceptor protein]-L-lysine.</text>
        <dbReference type="EC" id="2.3.2.27"/>
    </reaction>
</comment>
<comment type="pathway">
    <text evidence="3">Protein modification; protein ubiquitination.</text>
</comment>
<dbReference type="InterPro" id="IPR013083">
    <property type="entry name" value="Znf_RING/FYVE/PHD"/>
</dbReference>
<keyword evidence="12" id="KW-0862">Zinc</keyword>
<feature type="transmembrane region" description="Helical" evidence="17">
    <location>
        <begin position="160"/>
        <end position="181"/>
    </location>
</feature>
<dbReference type="AlphaFoldDB" id="W4K4E5"/>
<organism evidence="19 20">
    <name type="scientific">Heterobasidion irregulare (strain TC 32-1)</name>
    <dbReference type="NCBI Taxonomy" id="747525"/>
    <lineage>
        <taxon>Eukaryota</taxon>
        <taxon>Fungi</taxon>
        <taxon>Dikarya</taxon>
        <taxon>Basidiomycota</taxon>
        <taxon>Agaricomycotina</taxon>
        <taxon>Agaricomycetes</taxon>
        <taxon>Russulales</taxon>
        <taxon>Bondarzewiaceae</taxon>
        <taxon>Heterobasidion</taxon>
        <taxon>Heterobasidion annosum species complex</taxon>
    </lineage>
</organism>
<feature type="transmembrane region" description="Helical" evidence="17">
    <location>
        <begin position="250"/>
        <end position="269"/>
    </location>
</feature>
<dbReference type="Proteomes" id="UP000030671">
    <property type="component" value="Unassembled WGS sequence"/>
</dbReference>
<evidence type="ECO:0000256" key="1">
    <source>
        <dbReference type="ARBA" id="ARBA00000900"/>
    </source>
</evidence>
<dbReference type="Pfam" id="PF25563">
    <property type="entry name" value="TPR_SYVN1_N"/>
    <property type="match status" value="1"/>
</dbReference>
<keyword evidence="9 15" id="KW-0863">Zinc-finger</keyword>
<dbReference type="InterPro" id="IPR058051">
    <property type="entry name" value="Znf_RING_synoviolin"/>
</dbReference>
<evidence type="ECO:0000256" key="17">
    <source>
        <dbReference type="SAM" id="Phobius"/>
    </source>
</evidence>
<evidence type="ECO:0000256" key="13">
    <source>
        <dbReference type="ARBA" id="ARBA00022989"/>
    </source>
</evidence>
<protein>
    <recommendedName>
        <fullName evidence="5">RING-type E3 ubiquitin transferase</fullName>
        <ecNumber evidence="5">2.3.2.27</ecNumber>
    </recommendedName>
</protein>
<comment type="similarity">
    <text evidence="4">Belongs to the HRD1 family.</text>
</comment>
<dbReference type="InterPro" id="IPR024766">
    <property type="entry name" value="Znf_RING_H2"/>
</dbReference>